<sequence length="105" mass="11915">MQRKEGGKRRRDRRRRWRLSIGYMIPGEGRLPVRLMARFVPWPSTPLPSTVKVSITPPPLSVSLPFPHPGISQGPHVVTPRISSRQASLFFFLLLLLSSFLLLSS</sequence>
<organism evidence="2 3">
    <name type="scientific">Dissostichus mawsoni</name>
    <name type="common">Antarctic cod</name>
    <dbReference type="NCBI Taxonomy" id="36200"/>
    <lineage>
        <taxon>Eukaryota</taxon>
        <taxon>Metazoa</taxon>
        <taxon>Chordata</taxon>
        <taxon>Craniata</taxon>
        <taxon>Vertebrata</taxon>
        <taxon>Euteleostomi</taxon>
        <taxon>Actinopterygii</taxon>
        <taxon>Neopterygii</taxon>
        <taxon>Teleostei</taxon>
        <taxon>Neoteleostei</taxon>
        <taxon>Acanthomorphata</taxon>
        <taxon>Eupercaria</taxon>
        <taxon>Perciformes</taxon>
        <taxon>Notothenioidei</taxon>
        <taxon>Nototheniidae</taxon>
        <taxon>Dissostichus</taxon>
    </lineage>
</organism>
<keyword evidence="1" id="KW-0472">Membrane</keyword>
<reference evidence="2 3" key="1">
    <citation type="submission" date="2020-03" db="EMBL/GenBank/DDBJ databases">
        <title>Dissostichus mawsoni Genome sequencing and assembly.</title>
        <authorList>
            <person name="Park H."/>
        </authorList>
    </citation>
    <scope>NUCLEOTIDE SEQUENCE [LARGE SCALE GENOMIC DNA]</scope>
    <source>
        <strain evidence="2">DM0001</strain>
        <tissue evidence="2">Muscle</tissue>
    </source>
</reference>
<dbReference type="EMBL" id="JAAKFY010000025">
    <property type="protein sequence ID" value="KAF3834843.1"/>
    <property type="molecule type" value="Genomic_DNA"/>
</dbReference>
<gene>
    <name evidence="2" type="ORF">F7725_027401</name>
</gene>
<proteinExistence type="predicted"/>
<evidence type="ECO:0000313" key="2">
    <source>
        <dbReference type="EMBL" id="KAF3834843.1"/>
    </source>
</evidence>
<keyword evidence="1" id="KW-0812">Transmembrane</keyword>
<protein>
    <submittedName>
        <fullName evidence="2">Uncharacterized protein</fullName>
    </submittedName>
</protein>
<comment type="caution">
    <text evidence="2">The sequence shown here is derived from an EMBL/GenBank/DDBJ whole genome shotgun (WGS) entry which is preliminary data.</text>
</comment>
<evidence type="ECO:0000256" key="1">
    <source>
        <dbReference type="SAM" id="Phobius"/>
    </source>
</evidence>
<evidence type="ECO:0000313" key="3">
    <source>
        <dbReference type="Proteomes" id="UP000518266"/>
    </source>
</evidence>
<dbReference type="Proteomes" id="UP000518266">
    <property type="component" value="Unassembled WGS sequence"/>
</dbReference>
<keyword evidence="3" id="KW-1185">Reference proteome</keyword>
<accession>A0A7J5XDB4</accession>
<feature type="non-terminal residue" evidence="2">
    <location>
        <position position="1"/>
    </location>
</feature>
<keyword evidence="1" id="KW-1133">Transmembrane helix</keyword>
<dbReference type="AlphaFoldDB" id="A0A7J5XDB4"/>
<name>A0A7J5XDB4_DISMA</name>
<feature type="transmembrane region" description="Helical" evidence="1">
    <location>
        <begin position="87"/>
        <end position="104"/>
    </location>
</feature>